<protein>
    <submittedName>
        <fullName evidence="1">Uncharacterized protein</fullName>
    </submittedName>
</protein>
<comment type="caution">
    <text evidence="1">The sequence shown here is derived from an EMBL/GenBank/DDBJ whole genome shotgun (WGS) entry which is preliminary data.</text>
</comment>
<keyword evidence="2" id="KW-1185">Reference proteome</keyword>
<dbReference type="EMBL" id="JYDJ01000291">
    <property type="protein sequence ID" value="KRX37858.1"/>
    <property type="molecule type" value="Genomic_DNA"/>
</dbReference>
<evidence type="ECO:0000313" key="2">
    <source>
        <dbReference type="Proteomes" id="UP000055048"/>
    </source>
</evidence>
<sequence>MLYEARSSKVGLAARDGLPAFSEYAVLGPVTQRGTLRSFCQGTYRILRHIDTGVHVRSHTLWLGHNFAADAGLPGPIWVLLDPHIRDVIQGHFSSLPVDCINEPVQEVRSQDSRYQICIHL</sequence>
<reference evidence="1 2" key="1">
    <citation type="submission" date="2015-01" db="EMBL/GenBank/DDBJ databases">
        <title>Evolution of Trichinella species and genotypes.</title>
        <authorList>
            <person name="Korhonen P.K."/>
            <person name="Edoardo P."/>
            <person name="Giuseppe L.R."/>
            <person name="Gasser R.B."/>
        </authorList>
    </citation>
    <scope>NUCLEOTIDE SEQUENCE [LARGE SCALE GENOMIC DNA]</scope>
    <source>
        <strain evidence="1">ISS417</strain>
    </source>
</reference>
<proteinExistence type="predicted"/>
<evidence type="ECO:0000313" key="1">
    <source>
        <dbReference type="EMBL" id="KRX37858.1"/>
    </source>
</evidence>
<gene>
    <name evidence="1" type="ORF">T05_8606</name>
</gene>
<name>A0A0V0TFN9_9BILA</name>
<accession>A0A0V0TFN9</accession>
<dbReference type="AlphaFoldDB" id="A0A0V0TFN9"/>
<organism evidence="1 2">
    <name type="scientific">Trichinella murrelli</name>
    <dbReference type="NCBI Taxonomy" id="144512"/>
    <lineage>
        <taxon>Eukaryota</taxon>
        <taxon>Metazoa</taxon>
        <taxon>Ecdysozoa</taxon>
        <taxon>Nematoda</taxon>
        <taxon>Enoplea</taxon>
        <taxon>Dorylaimia</taxon>
        <taxon>Trichinellida</taxon>
        <taxon>Trichinellidae</taxon>
        <taxon>Trichinella</taxon>
    </lineage>
</organism>
<dbReference type="Proteomes" id="UP000055048">
    <property type="component" value="Unassembled WGS sequence"/>
</dbReference>